<accession>A0ABW1G519</accession>
<dbReference type="EMBL" id="JBHSQJ010000063">
    <property type="protein sequence ID" value="MFC5908617.1"/>
    <property type="molecule type" value="Genomic_DNA"/>
</dbReference>
<name>A0ABW1G519_9ACTN</name>
<dbReference type="SUPFAM" id="SSF50249">
    <property type="entry name" value="Nucleic acid-binding proteins"/>
    <property type="match status" value="1"/>
</dbReference>
<dbReference type="RefSeq" id="WP_380583681.1">
    <property type="nucleotide sequence ID" value="NZ_JBHSQJ010000063.1"/>
</dbReference>
<feature type="compositionally biased region" description="Pro residues" evidence="1">
    <location>
        <begin position="9"/>
        <end position="19"/>
    </location>
</feature>
<gene>
    <name evidence="2" type="ORF">ACFP3V_15515</name>
</gene>
<reference evidence="3" key="1">
    <citation type="journal article" date="2019" name="Int. J. Syst. Evol. Microbiol.">
        <title>The Global Catalogue of Microorganisms (GCM) 10K type strain sequencing project: providing services to taxonomists for standard genome sequencing and annotation.</title>
        <authorList>
            <consortium name="The Broad Institute Genomics Platform"/>
            <consortium name="The Broad Institute Genome Sequencing Center for Infectious Disease"/>
            <person name="Wu L."/>
            <person name="Ma J."/>
        </authorList>
    </citation>
    <scope>NUCLEOTIDE SEQUENCE [LARGE SCALE GENOMIC DNA]</scope>
    <source>
        <strain evidence="3">JCM 4816</strain>
    </source>
</reference>
<organism evidence="2 3">
    <name type="scientific">Streptacidiphilus monticola</name>
    <dbReference type="NCBI Taxonomy" id="2161674"/>
    <lineage>
        <taxon>Bacteria</taxon>
        <taxon>Bacillati</taxon>
        <taxon>Actinomycetota</taxon>
        <taxon>Actinomycetes</taxon>
        <taxon>Kitasatosporales</taxon>
        <taxon>Streptomycetaceae</taxon>
        <taxon>Streptacidiphilus</taxon>
    </lineage>
</organism>
<feature type="region of interest" description="Disordered" evidence="1">
    <location>
        <begin position="1"/>
        <end position="26"/>
    </location>
</feature>
<comment type="caution">
    <text evidence="2">The sequence shown here is derived from an EMBL/GenBank/DDBJ whole genome shotgun (WGS) entry which is preliminary data.</text>
</comment>
<proteinExistence type="predicted"/>
<evidence type="ECO:0000313" key="2">
    <source>
        <dbReference type="EMBL" id="MFC5908617.1"/>
    </source>
</evidence>
<evidence type="ECO:0000256" key="1">
    <source>
        <dbReference type="SAM" id="MobiDB-lite"/>
    </source>
</evidence>
<dbReference type="Proteomes" id="UP001596174">
    <property type="component" value="Unassembled WGS sequence"/>
</dbReference>
<evidence type="ECO:0000313" key="3">
    <source>
        <dbReference type="Proteomes" id="UP001596174"/>
    </source>
</evidence>
<protein>
    <submittedName>
        <fullName evidence="2">Zn-ribbon domain-containing OB-fold protein</fullName>
    </submittedName>
</protein>
<dbReference type="InterPro" id="IPR012340">
    <property type="entry name" value="NA-bd_OB-fold"/>
</dbReference>
<keyword evidence="3" id="KW-1185">Reference proteome</keyword>
<sequence>MLSTAVPSPLSPPPAPRPTPGDADPAEVYRDGLAHGELRFQRCRWCGLRSAQVSVICGACGGSEFSWERSGGQGRIYALPRPNATGEAAHTAVVELDEGLRVRALLAPVAAYRLWAGARVELDAPTARAEHRPIFRPVAS</sequence>